<dbReference type="EMBL" id="BSXV01001492">
    <property type="protein sequence ID" value="GME93027.1"/>
    <property type="molecule type" value="Genomic_DNA"/>
</dbReference>
<dbReference type="Proteomes" id="UP001165101">
    <property type="component" value="Unassembled WGS sequence"/>
</dbReference>
<keyword evidence="2" id="KW-1185">Reference proteome</keyword>
<protein>
    <submittedName>
        <fullName evidence="1">Unnamed protein product</fullName>
    </submittedName>
</protein>
<name>A0ACB5TSM0_CANBO</name>
<evidence type="ECO:0000313" key="1">
    <source>
        <dbReference type="EMBL" id="GME93027.1"/>
    </source>
</evidence>
<organism evidence="1 2">
    <name type="scientific">Candida boidinii</name>
    <name type="common">Yeast</name>
    <dbReference type="NCBI Taxonomy" id="5477"/>
    <lineage>
        <taxon>Eukaryota</taxon>
        <taxon>Fungi</taxon>
        <taxon>Dikarya</taxon>
        <taxon>Ascomycota</taxon>
        <taxon>Saccharomycotina</taxon>
        <taxon>Pichiomycetes</taxon>
        <taxon>Pichiales</taxon>
        <taxon>Pichiaceae</taxon>
        <taxon>Ogataea</taxon>
        <taxon>Ogataea/Candida clade</taxon>
    </lineage>
</organism>
<evidence type="ECO:0000313" key="2">
    <source>
        <dbReference type="Proteomes" id="UP001165101"/>
    </source>
</evidence>
<accession>A0ACB5TSM0</accession>
<proteinExistence type="predicted"/>
<gene>
    <name evidence="1" type="ORF">Cboi01_000297800</name>
</gene>
<comment type="caution">
    <text evidence="1">The sequence shown here is derived from an EMBL/GenBank/DDBJ whole genome shotgun (WGS) entry which is preliminary data.</text>
</comment>
<reference evidence="1" key="1">
    <citation type="submission" date="2023-04" db="EMBL/GenBank/DDBJ databases">
        <title>Candida boidinii NBRC 1967.</title>
        <authorList>
            <person name="Ichikawa N."/>
            <person name="Sato H."/>
            <person name="Tonouchi N."/>
        </authorList>
    </citation>
    <scope>NUCLEOTIDE SEQUENCE</scope>
    <source>
        <strain evidence="1">NBRC 1967</strain>
    </source>
</reference>
<sequence>MQLNSLLTFLTLVISIVSAYQPEKSWLIGNYSRVVDLQKSYVKEKHIIEATNIDTKPIDKYYLAIPEEIEPYVTLVIPYLVIPKSESPILNGRTYTSDSDEEGSDSYKKLKFYEIDLPFPIAPKSKIRLAVTLVYTNAFKPFPEENEMGAEQTILFKTYKLPLAPYETLNFALQLTGAAKAEEVPINIPDDVKGLLPDLNYRVEKGSIVYGPYHAKFDAYVKLPMAIIFVKESPLPYVNKLKRDFWVSHWSNSYQLEEFYELTNNGVKLNKGFSRADYMLGKLTSRPSSIINGIAFPLPEEPTSEIYYTDLVGNVSTSTIRNNDLVIKPRFPIFGGWHYNFTIGWKNNLNDFLHNHPTNSNQYLLKVPLLNGMVDATYDDVKLSVYLPEGAKLISVESPVDYEDMEVSKSFSFLDMNSGHSAVTLTYTNLVDEMRGLDIMIIYEYTLFDMLLKPLTTSFYVLIALLSLYLLKKIDLSIKTDEKKPIDKKEKKSN</sequence>